<sequence length="1211" mass="130839">MSGLFNAFGRIGDSPAEHVAAVERAAQFRANGHAPRAKRQYERVLANIARLGTPPNLHESRRLSLVGLGEIAVEAGAADEVYAHAEALAANPYWVEDAARLLVHRLPLDPELRSRANDLRFTLGYRLFSSGQLAAVAAVLRAHDARGPRETALLGHALARGGDLAGAAEALRGEPAVQLQLGHVLAAAGRPAEALAAYDAAPETPGIHLYRADVLLRLGHLHRAKTDLDRAEPGAAVSYTRGRLALADDDPATARTHFSAALEQDPRYGAARLGLGMACELDGNLVQAHAAYEDYRDTTRVASPRLAVTAVRTGIGADAALLDTVADPYLRGLLHAHLRQYDAAVARWNTLGTAPEALAVLTAARADRLARAAFDAGDRTTARTHWQAARDAVPGEPAYPLAIAETHVRDLAGAAQTDAAAVTALGRAAPDDLRARRYEAQAALLGPTPIRTAARTAEPRERQVETVLRTLLDGPLADDPDSRTLRWRAAAYLELGKPATAARLAEIAGSPAPLTDLARLAWAVERGDRETVRTLSDRITARFGTGPAAVDPAYLNAVRALVAADTRGMNPAEATQSLTRAAEFARGTPAEGPVAGERARRALAAGDEAAALAVLGEQGPKHLQATLLQRAAGRHLREGRRTEAYVHMLRALRLDESPPVLRRTALVAEQCARGGAPFGDVWRLLVGTWAAMLYSPAYWADLAGRTGRPADPERIATARDFHRERISRLIGERASESRDFRSLATTWRLECAFLERAEPLRAQPGGILLPDYGPCLAMALDRIVKHIKRYAALCEDADAFPELAALLGAGRYPFLLDEGDYDAVIDELAGTKPTGTTATYLVAAYAAKITTLHGRAAWEPFFEQLAAVWADAGPVRGMESMIADAAQALAKTALAGDDRASAVEALERGLRYAPGDARIIGDLAATYNAWAAMLSRREETGKAHRLVGKALALSPQEPLFRENYTVSASNWASKLMRSDRFGEAADVLLELRERLGEPKELDLLFYCLARIDRLADAARYLAPGAEADKAWRVAVGRYASEVAEQAATYRGRDGIPAGIDVLEYAIGRRDDAQLRWLLVNFLMDLKRFREAAEAIEDAQRRTPRTDDVAAENLERMRGLLPVARHNHAMALTDGGDYSAAITQFRAALDAGGSETTRNMMAQCYAVWAVDRTNSRAFREARTLIDQAVQLKPHDAEFLELQGKIHLLARGY</sequence>
<gene>
    <name evidence="1" type="ORF">GCM10023205_00600</name>
</gene>
<keyword evidence="2" id="KW-1185">Reference proteome</keyword>
<dbReference type="Gene3D" id="1.25.40.10">
    <property type="entry name" value="Tetratricopeptide repeat domain"/>
    <property type="match status" value="4"/>
</dbReference>
<comment type="caution">
    <text evidence="1">The sequence shown here is derived from an EMBL/GenBank/DDBJ whole genome shotgun (WGS) entry which is preliminary data.</text>
</comment>
<reference evidence="2" key="1">
    <citation type="journal article" date="2019" name="Int. J. Syst. Evol. Microbiol.">
        <title>The Global Catalogue of Microorganisms (GCM) 10K type strain sequencing project: providing services to taxonomists for standard genome sequencing and annotation.</title>
        <authorList>
            <consortium name="The Broad Institute Genomics Platform"/>
            <consortium name="The Broad Institute Genome Sequencing Center for Infectious Disease"/>
            <person name="Wu L."/>
            <person name="Ma J."/>
        </authorList>
    </citation>
    <scope>NUCLEOTIDE SEQUENCE [LARGE SCALE GENOMIC DNA]</scope>
    <source>
        <strain evidence="2">JCM 17986</strain>
    </source>
</reference>
<protein>
    <recommendedName>
        <fullName evidence="3">Tetratricopeptide repeat-containing protein</fullName>
    </recommendedName>
</protein>
<evidence type="ECO:0000313" key="1">
    <source>
        <dbReference type="EMBL" id="GAA4944873.1"/>
    </source>
</evidence>
<proteinExistence type="predicted"/>
<dbReference type="RefSeq" id="WP_345673144.1">
    <property type="nucleotide sequence ID" value="NZ_BAABHS010000001.1"/>
</dbReference>
<dbReference type="InterPro" id="IPR019734">
    <property type="entry name" value="TPR_rpt"/>
</dbReference>
<evidence type="ECO:0000313" key="2">
    <source>
        <dbReference type="Proteomes" id="UP001500466"/>
    </source>
</evidence>
<accession>A0ABP9GIE2</accession>
<dbReference type="InterPro" id="IPR011990">
    <property type="entry name" value="TPR-like_helical_dom_sf"/>
</dbReference>
<dbReference type="Proteomes" id="UP001500466">
    <property type="component" value="Unassembled WGS sequence"/>
</dbReference>
<dbReference type="SMART" id="SM00028">
    <property type="entry name" value="TPR"/>
    <property type="match status" value="7"/>
</dbReference>
<dbReference type="SUPFAM" id="SSF48452">
    <property type="entry name" value="TPR-like"/>
    <property type="match status" value="2"/>
</dbReference>
<dbReference type="EMBL" id="BAABHS010000001">
    <property type="protein sequence ID" value="GAA4944873.1"/>
    <property type="molecule type" value="Genomic_DNA"/>
</dbReference>
<evidence type="ECO:0008006" key="3">
    <source>
        <dbReference type="Google" id="ProtNLM"/>
    </source>
</evidence>
<name>A0ABP9GIE2_9ACTN</name>
<organism evidence="1 2">
    <name type="scientific">Yinghuangia aomiensis</name>
    <dbReference type="NCBI Taxonomy" id="676205"/>
    <lineage>
        <taxon>Bacteria</taxon>
        <taxon>Bacillati</taxon>
        <taxon>Actinomycetota</taxon>
        <taxon>Actinomycetes</taxon>
        <taxon>Kitasatosporales</taxon>
        <taxon>Streptomycetaceae</taxon>
        <taxon>Yinghuangia</taxon>
    </lineage>
</organism>